<accession>A0A0S4U446</accession>
<dbReference type="EMBL" id="LN899821">
    <property type="protein sequence ID" value="CUV17010.1"/>
    <property type="molecule type" value="Genomic_DNA"/>
</dbReference>
<proteinExistence type="predicted"/>
<dbReference type="GO" id="GO:0019867">
    <property type="term" value="C:outer membrane"/>
    <property type="evidence" value="ECO:0007669"/>
    <property type="project" value="InterPro"/>
</dbReference>
<gene>
    <name evidence="2" type="ORF">PSS4_v1_210051</name>
</gene>
<feature type="signal peptide" evidence="1">
    <location>
        <begin position="1"/>
        <end position="23"/>
    </location>
</feature>
<organism evidence="2">
    <name type="scientific">Ralstonia solanacearum</name>
    <name type="common">Pseudomonas solanacearum</name>
    <dbReference type="NCBI Taxonomy" id="305"/>
    <lineage>
        <taxon>Bacteria</taxon>
        <taxon>Pseudomonadati</taxon>
        <taxon>Pseudomonadota</taxon>
        <taxon>Betaproteobacteria</taxon>
        <taxon>Burkholderiales</taxon>
        <taxon>Burkholderiaceae</taxon>
        <taxon>Ralstonia</taxon>
        <taxon>Ralstonia solanacearum species complex</taxon>
    </lineage>
</organism>
<keyword evidence="1" id="KW-0732">Signal</keyword>
<protein>
    <submittedName>
        <fullName evidence="2">Membrane protein (Modular protein)</fullName>
    </submittedName>
</protein>
<name>A0A0S4U446_RALSL</name>
<evidence type="ECO:0000313" key="2">
    <source>
        <dbReference type="EMBL" id="CUV17010.1"/>
    </source>
</evidence>
<dbReference type="PROSITE" id="PS51257">
    <property type="entry name" value="PROKAR_LIPOPROTEIN"/>
    <property type="match status" value="1"/>
</dbReference>
<feature type="chain" id="PRO_5006628355" evidence="1">
    <location>
        <begin position="24"/>
        <end position="159"/>
    </location>
</feature>
<evidence type="ECO:0000256" key="1">
    <source>
        <dbReference type="SAM" id="SignalP"/>
    </source>
</evidence>
<sequence length="159" mass="16607">MFKSIFSAVLVAFCVLASGCAVQQSSPNVYRGMEVMRRGDAEQVTVVRVRQVTITGDDGYLSASSGMPGLIGAGISAFLGGRSIGNGNGRYVAGAVSGAVGGVITQQVSQVLNKRPGVEVIVRTDAGRTLVITQDATQQFLAGERLYMLTSAAGYRLTR</sequence>
<reference evidence="2" key="1">
    <citation type="submission" date="2015-10" db="EMBL/GenBank/DDBJ databases">
        <authorList>
            <person name="Gilbert D.G."/>
        </authorList>
    </citation>
    <scope>NUCLEOTIDE SEQUENCE</scope>
    <source>
        <strain evidence="2">Phyl III-seqv23</strain>
    </source>
</reference>
<dbReference type="AlphaFoldDB" id="A0A0S4U446"/>